<comment type="subcellular location">
    <subcellularLocation>
        <location evidence="10">Cell membrane</location>
        <topology evidence="10">Multi-pass membrane protein</topology>
    </subcellularLocation>
</comment>
<dbReference type="UniPathway" id="UPA00085"/>
<comment type="subunit">
    <text evidence="10">Probably interacts with PlsX.</text>
</comment>
<evidence type="ECO:0000256" key="3">
    <source>
        <dbReference type="ARBA" id="ARBA00022679"/>
    </source>
</evidence>
<dbReference type="PANTHER" id="PTHR30309">
    <property type="entry name" value="INNER MEMBRANE PROTEIN YGIH"/>
    <property type="match status" value="1"/>
</dbReference>
<evidence type="ECO:0000313" key="11">
    <source>
        <dbReference type="EMBL" id="OGC28217.1"/>
    </source>
</evidence>
<evidence type="ECO:0000256" key="2">
    <source>
        <dbReference type="ARBA" id="ARBA00022516"/>
    </source>
</evidence>
<sequence length="205" mass="22351">MVYILTLGYLLFAYLLGSLPFSHFFPSKIKGKDVREEGSGNVGATNVLVVAGPWPALLSLFGDIAKGYLAIVGARLIGLTDWGIALAGLASIVGHDFSVFLRFRGGKGVATTGGILLALDPFLTLVVVLFWLFSFLVVRYFIPATVLIICLLPVLLWLGSWGIEYITFAAVGAVLAVYVHRFDLQWYFSGKDTTIGEALRKFLKQ</sequence>
<dbReference type="EMBL" id="MEUG01000001">
    <property type="protein sequence ID" value="OGC28217.1"/>
    <property type="molecule type" value="Genomic_DNA"/>
</dbReference>
<evidence type="ECO:0000256" key="7">
    <source>
        <dbReference type="ARBA" id="ARBA00023136"/>
    </source>
</evidence>
<protein>
    <recommendedName>
        <fullName evidence="10">Glycerol-3-phosphate acyltransferase</fullName>
    </recommendedName>
    <alternativeName>
        <fullName evidence="10">Acyl-PO4 G3P acyltransferase</fullName>
    </alternativeName>
    <alternativeName>
        <fullName evidence="10">Acyl-phosphate--glycerol-3-phosphate acyltransferase</fullName>
    </alternativeName>
    <alternativeName>
        <fullName evidence="10">G3P acyltransferase</fullName>
        <shortName evidence="10">GPAT</shortName>
        <ecNumber evidence="10">2.3.1.275</ecNumber>
    </alternativeName>
    <alternativeName>
        <fullName evidence="10">Lysophosphatidic acid synthase</fullName>
        <shortName evidence="10">LPA synthase</shortName>
    </alternativeName>
</protein>
<feature type="transmembrane region" description="Helical" evidence="10">
    <location>
        <begin position="140"/>
        <end position="159"/>
    </location>
</feature>
<feature type="transmembrane region" description="Helical" evidence="10">
    <location>
        <begin position="113"/>
        <end position="133"/>
    </location>
</feature>
<keyword evidence="8 10" id="KW-0594">Phospholipid biosynthesis</keyword>
<name>A0A1F4T6L6_UNCSA</name>
<keyword evidence="1 10" id="KW-1003">Cell membrane</keyword>
<dbReference type="Pfam" id="PF02660">
    <property type="entry name" value="G3P_acyltransf"/>
    <property type="match status" value="1"/>
</dbReference>
<proteinExistence type="inferred from homology"/>
<accession>A0A1F4T6L6</accession>
<evidence type="ECO:0000256" key="1">
    <source>
        <dbReference type="ARBA" id="ARBA00022475"/>
    </source>
</evidence>
<dbReference type="NCBIfam" id="TIGR00023">
    <property type="entry name" value="glycerol-3-phosphate 1-O-acyltransferase PlsY"/>
    <property type="match status" value="1"/>
</dbReference>
<keyword evidence="2 10" id="KW-0444">Lipid biosynthesis</keyword>
<dbReference type="GO" id="GO:0043772">
    <property type="term" value="F:acyl-phosphate glycerol-3-phosphate acyltransferase activity"/>
    <property type="evidence" value="ECO:0007669"/>
    <property type="project" value="UniProtKB-UniRule"/>
</dbReference>
<evidence type="ECO:0000256" key="10">
    <source>
        <dbReference type="HAMAP-Rule" id="MF_01043"/>
    </source>
</evidence>
<dbReference type="EC" id="2.3.1.275" evidence="10"/>
<comment type="caution">
    <text evidence="11">The sequence shown here is derived from an EMBL/GenBank/DDBJ whole genome shotgun (WGS) entry which is preliminary data.</text>
</comment>
<evidence type="ECO:0000313" key="12">
    <source>
        <dbReference type="Proteomes" id="UP000178602"/>
    </source>
</evidence>
<evidence type="ECO:0000256" key="8">
    <source>
        <dbReference type="ARBA" id="ARBA00023209"/>
    </source>
</evidence>
<keyword evidence="4 10" id="KW-0812">Transmembrane</keyword>
<dbReference type="AlphaFoldDB" id="A0A1F4T6L6"/>
<feature type="transmembrane region" description="Helical" evidence="10">
    <location>
        <begin position="6"/>
        <end position="25"/>
    </location>
</feature>
<evidence type="ECO:0000256" key="4">
    <source>
        <dbReference type="ARBA" id="ARBA00022692"/>
    </source>
</evidence>
<dbReference type="InterPro" id="IPR003811">
    <property type="entry name" value="G3P_acylTferase_PlsY"/>
</dbReference>
<keyword evidence="3 10" id="KW-0808">Transferase</keyword>
<gene>
    <name evidence="10" type="primary">plsY</name>
    <name evidence="11" type="ORF">A3K49_04445</name>
</gene>
<feature type="transmembrane region" description="Helical" evidence="10">
    <location>
        <begin position="165"/>
        <end position="182"/>
    </location>
</feature>
<keyword evidence="11" id="KW-0012">Acyltransferase</keyword>
<evidence type="ECO:0000256" key="6">
    <source>
        <dbReference type="ARBA" id="ARBA00023098"/>
    </source>
</evidence>
<keyword evidence="7 10" id="KW-0472">Membrane</keyword>
<dbReference type="SMART" id="SM01207">
    <property type="entry name" value="G3P_acyltransf"/>
    <property type="match status" value="1"/>
</dbReference>
<comment type="catalytic activity">
    <reaction evidence="10">
        <text>an acyl phosphate + sn-glycerol 3-phosphate = a 1-acyl-sn-glycero-3-phosphate + phosphate</text>
        <dbReference type="Rhea" id="RHEA:34075"/>
        <dbReference type="ChEBI" id="CHEBI:43474"/>
        <dbReference type="ChEBI" id="CHEBI:57597"/>
        <dbReference type="ChEBI" id="CHEBI:57970"/>
        <dbReference type="ChEBI" id="CHEBI:59918"/>
        <dbReference type="EC" id="2.3.1.275"/>
    </reaction>
</comment>
<dbReference type="GO" id="GO:0008654">
    <property type="term" value="P:phospholipid biosynthetic process"/>
    <property type="evidence" value="ECO:0007669"/>
    <property type="project" value="UniProtKB-UniRule"/>
</dbReference>
<organism evidence="11 12">
    <name type="scientific">candidate division WOR-1 bacterium RIFOXYC12_FULL_54_18</name>
    <dbReference type="NCBI Taxonomy" id="1802584"/>
    <lineage>
        <taxon>Bacteria</taxon>
        <taxon>Bacillati</taxon>
        <taxon>Saganbacteria</taxon>
    </lineage>
</organism>
<dbReference type="PANTHER" id="PTHR30309:SF0">
    <property type="entry name" value="GLYCEROL-3-PHOSPHATE ACYLTRANSFERASE-RELATED"/>
    <property type="match status" value="1"/>
</dbReference>
<keyword evidence="9 10" id="KW-1208">Phospholipid metabolism</keyword>
<dbReference type="Proteomes" id="UP000178602">
    <property type="component" value="Unassembled WGS sequence"/>
</dbReference>
<evidence type="ECO:0000256" key="9">
    <source>
        <dbReference type="ARBA" id="ARBA00023264"/>
    </source>
</evidence>
<keyword evidence="6 10" id="KW-0443">Lipid metabolism</keyword>
<dbReference type="HAMAP" id="MF_01043">
    <property type="entry name" value="PlsY"/>
    <property type="match status" value="1"/>
</dbReference>
<comment type="similarity">
    <text evidence="10">Belongs to the PlsY family.</text>
</comment>
<comment type="pathway">
    <text evidence="10">Lipid metabolism; phospholipid metabolism.</text>
</comment>
<reference evidence="11 12" key="1">
    <citation type="journal article" date="2016" name="Nat. Commun.">
        <title>Thousands of microbial genomes shed light on interconnected biogeochemical processes in an aquifer system.</title>
        <authorList>
            <person name="Anantharaman K."/>
            <person name="Brown C.T."/>
            <person name="Hug L.A."/>
            <person name="Sharon I."/>
            <person name="Castelle C.J."/>
            <person name="Probst A.J."/>
            <person name="Thomas B.C."/>
            <person name="Singh A."/>
            <person name="Wilkins M.J."/>
            <person name="Karaoz U."/>
            <person name="Brodie E.L."/>
            <person name="Williams K.H."/>
            <person name="Hubbard S.S."/>
            <person name="Banfield J.F."/>
        </authorList>
    </citation>
    <scope>NUCLEOTIDE SEQUENCE [LARGE SCALE GENOMIC DNA]</scope>
</reference>
<comment type="function">
    <text evidence="10">Catalyzes the transfer of an acyl group from acyl-phosphate (acyl-PO(4)) to glycerol-3-phosphate (G3P) to form lysophosphatidic acid (LPA). This enzyme utilizes acyl-phosphate as fatty acyl donor, but not acyl-CoA or acyl-ACP.</text>
</comment>
<feature type="transmembrane region" description="Helical" evidence="10">
    <location>
        <begin position="68"/>
        <end position="93"/>
    </location>
</feature>
<dbReference type="GO" id="GO:0005886">
    <property type="term" value="C:plasma membrane"/>
    <property type="evidence" value="ECO:0007669"/>
    <property type="project" value="UniProtKB-SubCell"/>
</dbReference>
<keyword evidence="5 10" id="KW-1133">Transmembrane helix</keyword>
<evidence type="ECO:0000256" key="5">
    <source>
        <dbReference type="ARBA" id="ARBA00022989"/>
    </source>
</evidence>